<dbReference type="Proteomes" id="UP000467385">
    <property type="component" value="Chromosome"/>
</dbReference>
<dbReference type="Pfam" id="PF08229">
    <property type="entry name" value="SHR3_chaperone"/>
    <property type="match status" value="1"/>
</dbReference>
<dbReference type="OrthoDB" id="8230803at2"/>
<sequence length="151" mass="16586">MAPVLTACSSFLLAVLWMDLIFDVQVLRHRIDVPEPVLDSIAAYYRRATTTSRPMSRLIVLVMLILLGALGFQAVRGHEPGWLLTTSAILAAVPILLALTRTVPSAVRLGRRTDDAREQSRLARAICRDHVVCASSMLAFLVLWAAHSLAI</sequence>
<dbReference type="AlphaFoldDB" id="A0A1X1T2B0"/>
<organism evidence="1 2">
    <name type="scientific">Mycobacterium conspicuum</name>
    <dbReference type="NCBI Taxonomy" id="44010"/>
    <lineage>
        <taxon>Bacteria</taxon>
        <taxon>Bacillati</taxon>
        <taxon>Actinomycetota</taxon>
        <taxon>Actinomycetes</taxon>
        <taxon>Mycobacteriales</taxon>
        <taxon>Mycobacteriaceae</taxon>
        <taxon>Mycobacterium</taxon>
    </lineage>
</organism>
<reference evidence="1 2" key="1">
    <citation type="journal article" date="2019" name="Emerg. Microbes Infect.">
        <title>Comprehensive subspecies identification of 175 nontuberculous mycobacteria species based on 7547 genomic profiles.</title>
        <authorList>
            <person name="Matsumoto Y."/>
            <person name="Kinjo T."/>
            <person name="Motooka D."/>
            <person name="Nabeya D."/>
            <person name="Jung N."/>
            <person name="Uechi K."/>
            <person name="Horii T."/>
            <person name="Iida T."/>
            <person name="Fujita J."/>
            <person name="Nakamura S."/>
        </authorList>
    </citation>
    <scope>NUCLEOTIDE SEQUENCE [LARGE SCALE GENOMIC DNA]</scope>
    <source>
        <strain evidence="1 2">JCM 14738</strain>
    </source>
</reference>
<dbReference type="STRING" id="44010.AWC00_19950"/>
<dbReference type="InterPro" id="IPR013248">
    <property type="entry name" value="Psh3/Shr3"/>
</dbReference>
<name>A0A1X1T2B0_9MYCO</name>
<dbReference type="EMBL" id="AP022613">
    <property type="protein sequence ID" value="BBZ39707.1"/>
    <property type="molecule type" value="Genomic_DNA"/>
</dbReference>
<accession>A0A1X1T2B0</accession>
<protein>
    <submittedName>
        <fullName evidence="1">Uncharacterized protein</fullName>
    </submittedName>
</protein>
<proteinExistence type="predicted"/>
<keyword evidence="2" id="KW-1185">Reference proteome</keyword>
<gene>
    <name evidence="1" type="ORF">MCNS_27700</name>
</gene>
<dbReference type="RefSeq" id="WP_085234514.1">
    <property type="nucleotide sequence ID" value="NZ_AP022613.1"/>
</dbReference>
<evidence type="ECO:0000313" key="1">
    <source>
        <dbReference type="EMBL" id="BBZ39707.1"/>
    </source>
</evidence>
<evidence type="ECO:0000313" key="2">
    <source>
        <dbReference type="Proteomes" id="UP000467385"/>
    </source>
</evidence>